<keyword evidence="7" id="KW-1185">Reference proteome</keyword>
<evidence type="ECO:0000313" key="6">
    <source>
        <dbReference type="EMBL" id="GAC51068.1"/>
    </source>
</evidence>
<dbReference type="GO" id="GO:0003677">
    <property type="term" value="F:DNA binding"/>
    <property type="evidence" value="ECO:0007669"/>
    <property type="project" value="UniProtKB-KW"/>
</dbReference>
<feature type="domain" description="HTH lysR-type" evidence="5">
    <location>
        <begin position="1"/>
        <end position="40"/>
    </location>
</feature>
<dbReference type="PROSITE" id="PS50931">
    <property type="entry name" value="HTH_LYSR"/>
    <property type="match status" value="1"/>
</dbReference>
<dbReference type="Pfam" id="PF03466">
    <property type="entry name" value="LysR_substrate"/>
    <property type="match status" value="1"/>
</dbReference>
<dbReference type="STRING" id="1220583.GOACH_41_00020"/>
<dbReference type="PANTHER" id="PTHR30419:SF8">
    <property type="entry name" value="NITROGEN ASSIMILATION TRANSCRIPTIONAL ACTIVATOR-RELATED"/>
    <property type="match status" value="1"/>
</dbReference>
<proteinExistence type="inferred from homology"/>
<reference evidence="6 7" key="1">
    <citation type="submission" date="2012-12" db="EMBL/GenBank/DDBJ databases">
        <title>Whole genome shotgun sequence of Gordonia aichiensis NBRC 108223.</title>
        <authorList>
            <person name="Isaki-Nakamura S."/>
            <person name="Hosoyama A."/>
            <person name="Tsuchikane K."/>
            <person name="Ando Y."/>
            <person name="Baba S."/>
            <person name="Ohji S."/>
            <person name="Hamada M."/>
            <person name="Tamura T."/>
            <person name="Yamazoe A."/>
            <person name="Yamazaki S."/>
            <person name="Fujita N."/>
        </authorList>
    </citation>
    <scope>NUCLEOTIDE SEQUENCE [LARGE SCALE GENOMIC DNA]</scope>
    <source>
        <strain evidence="6 7">NBRC 108223</strain>
    </source>
</reference>
<dbReference type="SUPFAM" id="SSF53850">
    <property type="entry name" value="Periplasmic binding protein-like II"/>
    <property type="match status" value="1"/>
</dbReference>
<sequence length="287" mass="30831">MRAAATLGSSQPAITRALREAEAVVGAPLFHRRPRGMAPTEVGQIFLEAARSALGALRSAAEEIDEFCRVGARPVRVGTNLASAYSLLPHALIALKRTHPSISVSVTEGSPDDLAVALRRGDIDMVVGRLDSGITSATTHSIRLYDEPVRLIVRSEHPATALRDAHIADVIDYPWILPQRATRLRGDVEELFHRAGLSLPGNVIECSTVVTLRPILLETDAIAPLPMLIGVNDEELAVLPTQLPTVPRSIGVTVVADKPASDSVRTLFDIVVEIGRAIARDHYPGQV</sequence>
<dbReference type="EMBL" id="BANR01000041">
    <property type="protein sequence ID" value="GAC51068.1"/>
    <property type="molecule type" value="Genomic_DNA"/>
</dbReference>
<comment type="caution">
    <text evidence="6">The sequence shown here is derived from an EMBL/GenBank/DDBJ whole genome shotgun (WGS) entry which is preliminary data.</text>
</comment>
<evidence type="ECO:0000259" key="5">
    <source>
        <dbReference type="PROSITE" id="PS50931"/>
    </source>
</evidence>
<dbReference type="Gene3D" id="1.10.10.10">
    <property type="entry name" value="Winged helix-like DNA-binding domain superfamily/Winged helix DNA-binding domain"/>
    <property type="match status" value="1"/>
</dbReference>
<dbReference type="Pfam" id="PF00126">
    <property type="entry name" value="HTH_1"/>
    <property type="match status" value="1"/>
</dbReference>
<accession>L7KTP2</accession>
<dbReference type="SUPFAM" id="SSF46785">
    <property type="entry name" value="Winged helix' DNA-binding domain"/>
    <property type="match status" value="1"/>
</dbReference>
<comment type="similarity">
    <text evidence="1">Belongs to the LysR transcriptional regulatory family.</text>
</comment>
<evidence type="ECO:0000256" key="4">
    <source>
        <dbReference type="ARBA" id="ARBA00023163"/>
    </source>
</evidence>
<dbReference type="AlphaFoldDB" id="L7KTP2"/>
<dbReference type="eggNOG" id="COG0583">
    <property type="taxonomic scope" value="Bacteria"/>
</dbReference>
<dbReference type="Gene3D" id="3.40.190.290">
    <property type="match status" value="1"/>
</dbReference>
<evidence type="ECO:0000256" key="2">
    <source>
        <dbReference type="ARBA" id="ARBA00023015"/>
    </source>
</evidence>
<dbReference type="GO" id="GO:0003700">
    <property type="term" value="F:DNA-binding transcription factor activity"/>
    <property type="evidence" value="ECO:0007669"/>
    <property type="project" value="InterPro"/>
</dbReference>
<protein>
    <submittedName>
        <fullName evidence="6">Putative LysR family transcriptional regulator</fullName>
    </submittedName>
</protein>
<evidence type="ECO:0000256" key="1">
    <source>
        <dbReference type="ARBA" id="ARBA00009437"/>
    </source>
</evidence>
<dbReference type="InterPro" id="IPR036390">
    <property type="entry name" value="WH_DNA-bd_sf"/>
</dbReference>
<keyword evidence="3" id="KW-0238">DNA-binding</keyword>
<dbReference type="Proteomes" id="UP000010988">
    <property type="component" value="Unassembled WGS sequence"/>
</dbReference>
<keyword evidence="4" id="KW-0804">Transcription</keyword>
<evidence type="ECO:0000256" key="3">
    <source>
        <dbReference type="ARBA" id="ARBA00023125"/>
    </source>
</evidence>
<dbReference type="GO" id="GO:0005829">
    <property type="term" value="C:cytosol"/>
    <property type="evidence" value="ECO:0007669"/>
    <property type="project" value="TreeGrafter"/>
</dbReference>
<dbReference type="PANTHER" id="PTHR30419">
    <property type="entry name" value="HTH-TYPE TRANSCRIPTIONAL REGULATOR YBHD"/>
    <property type="match status" value="1"/>
</dbReference>
<evidence type="ECO:0000313" key="7">
    <source>
        <dbReference type="Proteomes" id="UP000010988"/>
    </source>
</evidence>
<dbReference type="InterPro" id="IPR000847">
    <property type="entry name" value="LysR_HTH_N"/>
</dbReference>
<dbReference type="InterPro" id="IPR050950">
    <property type="entry name" value="HTH-type_LysR_regulators"/>
</dbReference>
<dbReference type="InterPro" id="IPR005119">
    <property type="entry name" value="LysR_subst-bd"/>
</dbReference>
<name>L7KTP2_9ACTN</name>
<gene>
    <name evidence="6" type="ORF">GOACH_41_00020</name>
</gene>
<keyword evidence="2" id="KW-0805">Transcription regulation</keyword>
<organism evidence="6 7">
    <name type="scientific">Gordonia aichiensis NBRC 108223</name>
    <dbReference type="NCBI Taxonomy" id="1220583"/>
    <lineage>
        <taxon>Bacteria</taxon>
        <taxon>Bacillati</taxon>
        <taxon>Actinomycetota</taxon>
        <taxon>Actinomycetes</taxon>
        <taxon>Mycobacteriales</taxon>
        <taxon>Gordoniaceae</taxon>
        <taxon>Gordonia</taxon>
    </lineage>
</organism>
<dbReference type="InterPro" id="IPR036388">
    <property type="entry name" value="WH-like_DNA-bd_sf"/>
</dbReference>